<dbReference type="RefSeq" id="WP_226954503.1">
    <property type="nucleotide sequence ID" value="NZ_JACDXW010000005.1"/>
</dbReference>
<gene>
    <name evidence="2" type="ORF">H0484_10185</name>
</gene>
<accession>A0ABS8CE59</accession>
<dbReference type="PANTHER" id="PTHR35446:SF3">
    <property type="entry name" value="CMD DOMAIN-CONTAINING PROTEIN"/>
    <property type="match status" value="1"/>
</dbReference>
<feature type="domain" description="Carboxymuconolactone decarboxylase-like" evidence="1">
    <location>
        <begin position="46"/>
        <end position="105"/>
    </location>
</feature>
<proteinExistence type="predicted"/>
<dbReference type="NCBIfam" id="TIGR00778">
    <property type="entry name" value="ahpD_dom"/>
    <property type="match status" value="1"/>
</dbReference>
<dbReference type="SUPFAM" id="SSF69118">
    <property type="entry name" value="AhpD-like"/>
    <property type="match status" value="1"/>
</dbReference>
<dbReference type="EMBL" id="JACDXW010000005">
    <property type="protein sequence ID" value="MCB5364112.1"/>
    <property type="molecule type" value="Genomic_DNA"/>
</dbReference>
<protein>
    <submittedName>
        <fullName evidence="2">Carboxymuconolactone decarboxylase family protein</fullName>
    </submittedName>
</protein>
<dbReference type="PANTHER" id="PTHR35446">
    <property type="entry name" value="SI:CH211-175M2.5"/>
    <property type="match status" value="1"/>
</dbReference>
<dbReference type="Gene3D" id="1.20.1290.10">
    <property type="entry name" value="AhpD-like"/>
    <property type="match status" value="1"/>
</dbReference>
<reference evidence="2 3" key="1">
    <citation type="submission" date="2020-07" db="EMBL/GenBank/DDBJ databases">
        <title>Pusillimonas sp. nov., isolated from poultry manure in Taiwan.</title>
        <authorList>
            <person name="Lin S.-Y."/>
            <person name="Tang Y.-S."/>
            <person name="Young C.-C."/>
        </authorList>
    </citation>
    <scope>NUCLEOTIDE SEQUENCE [LARGE SCALE GENOMIC DNA]</scope>
    <source>
        <strain evidence="2 3">CC-YST705</strain>
    </source>
</reference>
<sequence length="186" mass="20022">MARITLQTLESAPVESRPGLETAQKNSGFLPNLLAVLANAPVALEAYQTLSAITARGTLTPLEREVVQLVAATTHGCTFCVAGHTALSRNKVKMAEPVLQALRDRNIDVIEDPRLLALARFTSQVIATRARVPEAQLRNFIDAGFTEGQVMEVITGVGLATICNFANNLAQTPVNPELQAYAWDAQ</sequence>
<dbReference type="Proteomes" id="UP000776983">
    <property type="component" value="Unassembled WGS sequence"/>
</dbReference>
<evidence type="ECO:0000313" key="2">
    <source>
        <dbReference type="EMBL" id="MCB5364112.1"/>
    </source>
</evidence>
<dbReference type="InterPro" id="IPR029032">
    <property type="entry name" value="AhpD-like"/>
</dbReference>
<evidence type="ECO:0000259" key="1">
    <source>
        <dbReference type="Pfam" id="PF02627"/>
    </source>
</evidence>
<dbReference type="InterPro" id="IPR003779">
    <property type="entry name" value="CMD-like"/>
</dbReference>
<name>A0ABS8CE59_9BURK</name>
<keyword evidence="3" id="KW-1185">Reference proteome</keyword>
<organism evidence="2 3">
    <name type="scientific">Mesopusillimonas faecipullorum</name>
    <dbReference type="NCBI Taxonomy" id="2755040"/>
    <lineage>
        <taxon>Bacteria</taxon>
        <taxon>Pseudomonadati</taxon>
        <taxon>Pseudomonadota</taxon>
        <taxon>Betaproteobacteria</taxon>
        <taxon>Burkholderiales</taxon>
        <taxon>Alcaligenaceae</taxon>
        <taxon>Mesopusillimonas</taxon>
    </lineage>
</organism>
<dbReference type="Pfam" id="PF02627">
    <property type="entry name" value="CMD"/>
    <property type="match status" value="1"/>
</dbReference>
<evidence type="ECO:0000313" key="3">
    <source>
        <dbReference type="Proteomes" id="UP000776983"/>
    </source>
</evidence>
<dbReference type="InterPro" id="IPR004675">
    <property type="entry name" value="AhpD_core"/>
</dbReference>
<comment type="caution">
    <text evidence="2">The sequence shown here is derived from an EMBL/GenBank/DDBJ whole genome shotgun (WGS) entry which is preliminary data.</text>
</comment>